<dbReference type="CDD" id="cd07564">
    <property type="entry name" value="nitrilases_CHs"/>
    <property type="match status" value="1"/>
</dbReference>
<dbReference type="InterPro" id="IPR044149">
    <property type="entry name" value="Nitrilases_CHs"/>
</dbReference>
<dbReference type="GO" id="GO:0000257">
    <property type="term" value="F:nitrilase activity"/>
    <property type="evidence" value="ECO:0007669"/>
    <property type="project" value="UniProtKB-ARBA"/>
</dbReference>
<dbReference type="GO" id="GO:0018822">
    <property type="term" value="F:nitrile hydratase activity"/>
    <property type="evidence" value="ECO:0007669"/>
    <property type="project" value="TreeGrafter"/>
</dbReference>
<evidence type="ECO:0000313" key="5">
    <source>
        <dbReference type="EMBL" id="WZU69352.1"/>
    </source>
</evidence>
<accession>A0AAN0MGJ9</accession>
<dbReference type="PROSITE" id="PS00921">
    <property type="entry name" value="NITRIL_CHT_2"/>
    <property type="match status" value="1"/>
</dbReference>
<dbReference type="SUPFAM" id="SSF56317">
    <property type="entry name" value="Carbon-nitrogen hydrolase"/>
    <property type="match status" value="1"/>
</dbReference>
<keyword evidence="6" id="KW-1185">Reference proteome</keyword>
<feature type="domain" description="CN hydrolase" evidence="4">
    <location>
        <begin position="11"/>
        <end position="284"/>
    </location>
</feature>
<keyword evidence="5" id="KW-0378">Hydrolase</keyword>
<sequence>MSGPGPIGPVVKVAVVQAAPCLLDLDAGVEKAIGLIDEAGKAGAKLINFPETWLPGYPWWIWLNPPAINMQYVAPYAKNAMVAGSPQDDALRAAARRNNIQVVIGVSEKSGGSLYMAQWHYGPEGEVISRRRKLKPTHVERSVFGEGDGSDMIVSKTEIGNVGALCCWENLQPLSKYAMFSQDEEIHCAAWPAYSLYAKLSKAFSPEVSVNVNQVYAVEGQCFVLAACSTIDQAIYDMLVQNDMHAKFMEMGGGYSRIFGPNGQSFGDVLEPDQEGLLIADLDLGLISHSKTAADPAGHYARPDALALMHNKNPRRPVIGFGDATRAPEATEAKGSEPAPELRAAE</sequence>
<dbReference type="AlphaFoldDB" id="A0AAN0MGJ9"/>
<dbReference type="RefSeq" id="WP_342078644.1">
    <property type="nucleotide sequence ID" value="NZ_CP151767.2"/>
</dbReference>
<dbReference type="PROSITE" id="PS50263">
    <property type="entry name" value="CN_HYDROLASE"/>
    <property type="match status" value="1"/>
</dbReference>
<feature type="region of interest" description="Disordered" evidence="3">
    <location>
        <begin position="318"/>
        <end position="346"/>
    </location>
</feature>
<comment type="similarity">
    <text evidence="1">Belongs to the carbon-nitrogen hydrolase superfamily. Nitrilase family.</text>
</comment>
<evidence type="ECO:0000256" key="1">
    <source>
        <dbReference type="ARBA" id="ARBA00008129"/>
    </source>
</evidence>
<dbReference type="PROSITE" id="PS00920">
    <property type="entry name" value="NITRIL_CHT_1"/>
    <property type="match status" value="1"/>
</dbReference>
<reference evidence="5 6" key="2">
    <citation type="submission" date="2024-08" db="EMBL/GenBank/DDBJ databases">
        <title>Phylogenomic analyses of a clade within the roseobacter group suggest taxonomic reassignments of species of the genera Aestuariivita, Citreicella, Loktanella, Nautella, Pelagibaca, Ruegeria, Thalassobius, Thiobacimonas and Tropicibacter, and the proposal o.</title>
        <authorList>
            <person name="Jeon C.O."/>
        </authorList>
    </citation>
    <scope>NUCLEOTIDE SEQUENCE [LARGE SCALE GENOMIC DNA]</scope>
    <source>
        <strain evidence="5 6">SS1-5</strain>
    </source>
</reference>
<dbReference type="KEGG" id="yrh:AABB31_11180"/>
<dbReference type="Proteomes" id="UP001470809">
    <property type="component" value="Chromosome"/>
</dbReference>
<dbReference type="PANTHER" id="PTHR46044">
    <property type="entry name" value="NITRILASE"/>
    <property type="match status" value="1"/>
</dbReference>
<gene>
    <name evidence="5" type="ORF">AABB31_11180</name>
</gene>
<dbReference type="Gene3D" id="3.60.110.10">
    <property type="entry name" value="Carbon-nitrogen hydrolase"/>
    <property type="match status" value="1"/>
</dbReference>
<dbReference type="InterPro" id="IPR003010">
    <property type="entry name" value="C-N_Hydrolase"/>
</dbReference>
<proteinExistence type="inferred from homology"/>
<dbReference type="Pfam" id="PF00795">
    <property type="entry name" value="CN_hydrolase"/>
    <property type="match status" value="1"/>
</dbReference>
<protein>
    <submittedName>
        <fullName evidence="5">Carbon-nitrogen hydrolase family protein</fullName>
    </submittedName>
</protein>
<dbReference type="InterPro" id="IPR036526">
    <property type="entry name" value="C-N_Hydrolase_sf"/>
</dbReference>
<evidence type="ECO:0000256" key="2">
    <source>
        <dbReference type="PROSITE-ProRule" id="PRU10139"/>
    </source>
</evidence>
<dbReference type="PANTHER" id="PTHR46044:SF1">
    <property type="entry name" value="CN HYDROLASE DOMAIN-CONTAINING PROTEIN"/>
    <property type="match status" value="1"/>
</dbReference>
<evidence type="ECO:0000259" key="4">
    <source>
        <dbReference type="PROSITE" id="PS50263"/>
    </source>
</evidence>
<reference evidence="6" key="1">
    <citation type="submission" date="2024-04" db="EMBL/GenBank/DDBJ databases">
        <title>Phylogenomic analyses of a clade within the roseobacter group suggest taxonomic reassignments of species of the genera Aestuariivita, Citreicella, Loktanella, Nautella, Pelagibaca, Ruegeria, Thalassobius, Thiobacimonas and Tropicibacter, and the proposal o.</title>
        <authorList>
            <person name="Jeon C.O."/>
        </authorList>
    </citation>
    <scope>NUCLEOTIDE SEQUENCE [LARGE SCALE GENOMIC DNA]</scope>
    <source>
        <strain evidence="6">SS1-5</strain>
    </source>
</reference>
<evidence type="ECO:0000313" key="6">
    <source>
        <dbReference type="Proteomes" id="UP001470809"/>
    </source>
</evidence>
<feature type="active site" description="Proton acceptor" evidence="2">
    <location>
        <position position="51"/>
    </location>
</feature>
<evidence type="ECO:0000256" key="3">
    <source>
        <dbReference type="SAM" id="MobiDB-lite"/>
    </source>
</evidence>
<dbReference type="InterPro" id="IPR000132">
    <property type="entry name" value="Nitrilase/CN_hydratase_CS"/>
</dbReference>
<name>A0AAN0MGJ9_9RHOB</name>
<dbReference type="GO" id="GO:0051410">
    <property type="term" value="P:detoxification of nitrogen compound"/>
    <property type="evidence" value="ECO:0007669"/>
    <property type="project" value="TreeGrafter"/>
</dbReference>
<dbReference type="EMBL" id="CP151767">
    <property type="protein sequence ID" value="WZU69352.1"/>
    <property type="molecule type" value="Genomic_DNA"/>
</dbReference>
<organism evidence="5 6">
    <name type="scientific">Yoonia rhodophyticola</name>
    <dbReference type="NCBI Taxonomy" id="3137370"/>
    <lineage>
        <taxon>Bacteria</taxon>
        <taxon>Pseudomonadati</taxon>
        <taxon>Pseudomonadota</taxon>
        <taxon>Alphaproteobacteria</taxon>
        <taxon>Rhodobacterales</taxon>
        <taxon>Paracoccaceae</taxon>
        <taxon>Yoonia</taxon>
    </lineage>
</organism>